<proteinExistence type="predicted"/>
<protein>
    <recommendedName>
        <fullName evidence="2">DUF6708 domain-containing protein</fullName>
    </recommendedName>
</protein>
<sequence>MSDWVGLFGNYETVSKKLKPHKTETLNRRQSESEKLNPHRTVIQINSTYLELIDRWNFWRGLISIASLCFIAIMAVGIGGLFYYGFYNLSYSTNMGQNIIDFFFISVFLGLIFILFHMLKRECFSYTYYPIRFNRKLKKVYVIQPNKKLLVANWEDFHIGLQQYSRRGWDVRFSLLDEHEKVTETFALPYTGHSQYDSFLLAHWEFLRRYMEDDSAKASYTAVHEVFPIHHRKECFRETVERVMIAATGSDQPVNRTQRLIFWGLFPISFIFLVGRMLSIKTSKIPKFPDWIEQECQIEVNDPYDFKQNPKPKLQSEPIKPFEYVIYIVLLLISIIIFLGFIDQLSLAKGENSGLLKALFFWW</sequence>
<feature type="transmembrane region" description="Helical" evidence="1">
    <location>
        <begin position="260"/>
        <end position="279"/>
    </location>
</feature>
<dbReference type="InterPro" id="IPR046554">
    <property type="entry name" value="DUF6708"/>
</dbReference>
<evidence type="ECO:0000259" key="2">
    <source>
        <dbReference type="Pfam" id="PF20455"/>
    </source>
</evidence>
<gene>
    <name evidence="3" type="ORF">CW311_04665</name>
</gene>
<evidence type="ECO:0000313" key="4">
    <source>
        <dbReference type="Proteomes" id="UP000233553"/>
    </source>
</evidence>
<accession>A0A2N0WI05</accession>
<dbReference type="Proteomes" id="UP000233553">
    <property type="component" value="Unassembled WGS sequence"/>
</dbReference>
<dbReference type="EMBL" id="PISJ01000006">
    <property type="protein sequence ID" value="PKF35335.1"/>
    <property type="molecule type" value="Genomic_DNA"/>
</dbReference>
<feature type="transmembrane region" description="Helical" evidence="1">
    <location>
        <begin position="99"/>
        <end position="119"/>
    </location>
</feature>
<keyword evidence="1" id="KW-1133">Transmembrane helix</keyword>
<reference evidence="3 4" key="1">
    <citation type="submission" date="2017-12" db="EMBL/GenBank/DDBJ databases">
        <title>Draft Genome sequences of multiple microbial strains isolated from spacecraft associated surfaces.</title>
        <authorList>
            <person name="Seuylemezian A."/>
            <person name="Vaishampayan P."/>
            <person name="Venkateswaran K."/>
        </authorList>
    </citation>
    <scope>NUCLEOTIDE SEQUENCE [LARGE SCALE GENOMIC DNA]</scope>
    <source>
        <strain evidence="3 4">2P01AA</strain>
    </source>
</reference>
<dbReference type="RefSeq" id="WP_101235808.1">
    <property type="nucleotide sequence ID" value="NZ_PISJ01000006.1"/>
</dbReference>
<evidence type="ECO:0000256" key="1">
    <source>
        <dbReference type="SAM" id="Phobius"/>
    </source>
</evidence>
<keyword evidence="1" id="KW-0472">Membrane</keyword>
<name>A0A2N0WI05_9GAMM</name>
<dbReference type="Pfam" id="PF20455">
    <property type="entry name" value="DUF6708"/>
    <property type="match status" value="1"/>
</dbReference>
<comment type="caution">
    <text evidence="3">The sequence shown here is derived from an EMBL/GenBank/DDBJ whole genome shotgun (WGS) entry which is preliminary data.</text>
</comment>
<evidence type="ECO:0000313" key="3">
    <source>
        <dbReference type="EMBL" id="PKF35335.1"/>
    </source>
</evidence>
<keyword evidence="1" id="KW-0812">Transmembrane</keyword>
<organism evidence="3 4">
    <name type="scientific">Acinetobacter proteolyticus</name>
    <dbReference type="NCBI Taxonomy" id="1776741"/>
    <lineage>
        <taxon>Bacteria</taxon>
        <taxon>Pseudomonadati</taxon>
        <taxon>Pseudomonadota</taxon>
        <taxon>Gammaproteobacteria</taxon>
        <taxon>Moraxellales</taxon>
        <taxon>Moraxellaceae</taxon>
        <taxon>Acinetobacter</taxon>
    </lineage>
</organism>
<feature type="domain" description="DUF6708" evidence="2">
    <location>
        <begin position="111"/>
        <end position="297"/>
    </location>
</feature>
<feature type="transmembrane region" description="Helical" evidence="1">
    <location>
        <begin position="62"/>
        <end position="87"/>
    </location>
</feature>
<feature type="transmembrane region" description="Helical" evidence="1">
    <location>
        <begin position="324"/>
        <end position="342"/>
    </location>
</feature>
<dbReference type="AlphaFoldDB" id="A0A2N0WI05"/>